<proteinExistence type="predicted"/>
<feature type="repeat" description="Pumilio" evidence="2">
    <location>
        <begin position="649"/>
        <end position="684"/>
    </location>
</feature>
<keyword evidence="6" id="KW-1185">Reference proteome</keyword>
<evidence type="ECO:0000256" key="3">
    <source>
        <dbReference type="SAM" id="MobiDB-lite"/>
    </source>
</evidence>
<feature type="domain" description="PUM-HD" evidence="4">
    <location>
        <begin position="485"/>
        <end position="799"/>
    </location>
</feature>
<evidence type="ECO:0000256" key="1">
    <source>
        <dbReference type="ARBA" id="ARBA00022737"/>
    </source>
</evidence>
<gene>
    <name evidence="5" type="ORF">CHILSU_LOCUS9506</name>
</gene>
<dbReference type="Pfam" id="PF00806">
    <property type="entry name" value="PUF"/>
    <property type="match status" value="8"/>
</dbReference>
<dbReference type="InterPro" id="IPR033133">
    <property type="entry name" value="PUM-HD"/>
</dbReference>
<dbReference type="InterPro" id="IPR001313">
    <property type="entry name" value="Pumilio_RNA-bd_rpt"/>
</dbReference>
<name>A0ABN8B8V3_CHISP</name>
<feature type="region of interest" description="Disordered" evidence="3">
    <location>
        <begin position="21"/>
        <end position="42"/>
    </location>
</feature>
<dbReference type="SMART" id="SM00025">
    <property type="entry name" value="Pumilio"/>
    <property type="match status" value="7"/>
</dbReference>
<accession>A0ABN8B8V3</accession>
<reference evidence="5" key="1">
    <citation type="submission" date="2021-12" db="EMBL/GenBank/DDBJ databases">
        <authorList>
            <person name="King R."/>
        </authorList>
    </citation>
    <scope>NUCLEOTIDE SEQUENCE</scope>
</reference>
<dbReference type="PROSITE" id="PS50302">
    <property type="entry name" value="PUM"/>
    <property type="match status" value="7"/>
</dbReference>
<dbReference type="CDD" id="cd07920">
    <property type="entry name" value="Pumilio"/>
    <property type="match status" value="1"/>
</dbReference>
<evidence type="ECO:0000259" key="4">
    <source>
        <dbReference type="PROSITE" id="PS50303"/>
    </source>
</evidence>
<dbReference type="PANTHER" id="PTHR12537">
    <property type="entry name" value="RNA BINDING PROTEIN PUMILIO-RELATED"/>
    <property type="match status" value="1"/>
</dbReference>
<organism evidence="5 6">
    <name type="scientific">Chilo suppressalis</name>
    <name type="common">Asiatic rice borer moth</name>
    <dbReference type="NCBI Taxonomy" id="168631"/>
    <lineage>
        <taxon>Eukaryota</taxon>
        <taxon>Metazoa</taxon>
        <taxon>Ecdysozoa</taxon>
        <taxon>Arthropoda</taxon>
        <taxon>Hexapoda</taxon>
        <taxon>Insecta</taxon>
        <taxon>Pterygota</taxon>
        <taxon>Neoptera</taxon>
        <taxon>Endopterygota</taxon>
        <taxon>Lepidoptera</taxon>
        <taxon>Glossata</taxon>
        <taxon>Ditrysia</taxon>
        <taxon>Pyraloidea</taxon>
        <taxon>Crambidae</taxon>
        <taxon>Crambinae</taxon>
        <taxon>Chilo</taxon>
    </lineage>
</organism>
<protein>
    <recommendedName>
        <fullName evidence="4">PUM-HD domain-containing protein</fullName>
    </recommendedName>
</protein>
<dbReference type="Proteomes" id="UP001153292">
    <property type="component" value="Chromosome 5"/>
</dbReference>
<feature type="repeat" description="Pumilio" evidence="2">
    <location>
        <begin position="685"/>
        <end position="720"/>
    </location>
</feature>
<dbReference type="EMBL" id="OU963898">
    <property type="protein sequence ID" value="CAH0406134.1"/>
    <property type="molecule type" value="Genomic_DNA"/>
</dbReference>
<sequence>MGRAPSTRCGNYRRSVCSRDIADSSRTGSHRQGACRSGRRDNTTEVTVADRLKRHLLWYGGMKIGNRVNDVSNTSEVACDAEPRSGRPLQQRCFVDDLVGGAKRDAGGTARPATAPAEGGGALLEPALALDGAAAACLERAYAQADVSLKLLPKRYINLHQWLSPVTTSVTAAAAAGKDLKLQIQLFRSQQAAAAGGQAAAAQLQLLQQQQQQQFQIQQQLAAQQAFTQAPYVINAGQEGAPYVSALIAGVPPYYGVAAPWGVYPGLVAQPAQQQAQQPRRPLTPQQGEQQVNGQGQYVIPYYDPGSLVMGGRNGTPLRLVSPGGVLAPRQYQPGPAHPAANAAPPAGAQPQPQQPQPEGREYVRGLRVWRARSREAVWLSGVWSAEVCRVAGAGGARRDSLEFGGGGPAAALQEYARKWGPSPLSPPLGAALGPVGLRPVSAAPGAETAKYSGVGGVSGAHVGVGGVSGVGGVGVLVGDKPAAGRSRLLEDFRNNRFPNLQLRDLANHIVEFSQDQHGSRFIQQKLERATIQEKQMVFNEIIGAAYSLMTDVFGNYVIQKFFEFGTTEQKTTLAQKVRGHVLALALQMYGCRVIQKALESIPAEQQQEVVRELDGHVLKCVKDQNGNHVVQKCIECVEPTALQFIINAFAGQVYALSTHPYGCRVIQRILEHCTPDQTAPVLAELHAHTDQLIQDQYGNYVVQHVLEHGAAEDRARLVAGVRGKVLQLSQHKFASNVVENALHVMMKDQYANYVVQKMIDVAEPTQRKVLMHKIRPHIGSLRKYTYGKHIIAKLEKFFMKAPELGPIGPPPPNPVL</sequence>
<dbReference type="SUPFAM" id="SSF48371">
    <property type="entry name" value="ARM repeat"/>
    <property type="match status" value="1"/>
</dbReference>
<feature type="repeat" description="Pumilio" evidence="2">
    <location>
        <begin position="613"/>
        <end position="648"/>
    </location>
</feature>
<dbReference type="PANTHER" id="PTHR12537:SF12">
    <property type="entry name" value="MATERNAL PROTEIN PUMILIO"/>
    <property type="match status" value="1"/>
</dbReference>
<dbReference type="Gene3D" id="1.25.10.10">
    <property type="entry name" value="Leucine-rich Repeat Variant"/>
    <property type="match status" value="1"/>
</dbReference>
<feature type="repeat" description="Pumilio" evidence="2">
    <location>
        <begin position="737"/>
        <end position="773"/>
    </location>
</feature>
<dbReference type="InterPro" id="IPR016024">
    <property type="entry name" value="ARM-type_fold"/>
</dbReference>
<feature type="repeat" description="Pumilio" evidence="2">
    <location>
        <begin position="541"/>
        <end position="576"/>
    </location>
</feature>
<evidence type="ECO:0000313" key="5">
    <source>
        <dbReference type="EMBL" id="CAH0406134.1"/>
    </source>
</evidence>
<feature type="compositionally biased region" description="Low complexity" evidence="3">
    <location>
        <begin position="333"/>
        <end position="352"/>
    </location>
</feature>
<dbReference type="InterPro" id="IPR033712">
    <property type="entry name" value="Pumilio_RNA-bd"/>
</dbReference>
<evidence type="ECO:0000256" key="2">
    <source>
        <dbReference type="PROSITE-ProRule" id="PRU00317"/>
    </source>
</evidence>
<feature type="region of interest" description="Disordered" evidence="3">
    <location>
        <begin position="322"/>
        <end position="360"/>
    </location>
</feature>
<feature type="repeat" description="Pumilio" evidence="2">
    <location>
        <begin position="505"/>
        <end position="540"/>
    </location>
</feature>
<evidence type="ECO:0000313" key="6">
    <source>
        <dbReference type="Proteomes" id="UP001153292"/>
    </source>
</evidence>
<dbReference type="PROSITE" id="PS50303">
    <property type="entry name" value="PUM_HD"/>
    <property type="match status" value="1"/>
</dbReference>
<keyword evidence="1" id="KW-0677">Repeat</keyword>
<feature type="repeat" description="Pumilio" evidence="2">
    <location>
        <begin position="577"/>
        <end position="612"/>
    </location>
</feature>
<dbReference type="InterPro" id="IPR011989">
    <property type="entry name" value="ARM-like"/>
</dbReference>